<keyword evidence="3" id="KW-1185">Reference proteome</keyword>
<feature type="transmembrane region" description="Helical" evidence="1">
    <location>
        <begin position="473"/>
        <end position="497"/>
    </location>
</feature>
<name>A0A8H5M9W3_9AGAR</name>
<organism evidence="2 3">
    <name type="scientific">Tricholomella constricta</name>
    <dbReference type="NCBI Taxonomy" id="117010"/>
    <lineage>
        <taxon>Eukaryota</taxon>
        <taxon>Fungi</taxon>
        <taxon>Dikarya</taxon>
        <taxon>Basidiomycota</taxon>
        <taxon>Agaricomycotina</taxon>
        <taxon>Agaricomycetes</taxon>
        <taxon>Agaricomycetidae</taxon>
        <taxon>Agaricales</taxon>
        <taxon>Tricholomatineae</taxon>
        <taxon>Lyophyllaceae</taxon>
        <taxon>Tricholomella</taxon>
    </lineage>
</organism>
<evidence type="ECO:0000313" key="2">
    <source>
        <dbReference type="EMBL" id="KAF5386690.1"/>
    </source>
</evidence>
<dbReference type="AlphaFoldDB" id="A0A8H5M9W3"/>
<dbReference type="OrthoDB" id="3192156at2759"/>
<comment type="caution">
    <text evidence="2">The sequence shown here is derived from an EMBL/GenBank/DDBJ whole genome shotgun (WGS) entry which is preliminary data.</text>
</comment>
<keyword evidence="1" id="KW-0812">Transmembrane</keyword>
<evidence type="ECO:0000313" key="3">
    <source>
        <dbReference type="Proteomes" id="UP000565441"/>
    </source>
</evidence>
<gene>
    <name evidence="2" type="ORF">D9615_001971</name>
</gene>
<keyword evidence="1" id="KW-0472">Membrane</keyword>
<sequence>MLCDIKNLLRADHPEREPKFPAKAPSIDVNRPLQPSNLSARARKFENFSPVNSPVGILSIEVEHPPKLDASKATIHDAPKDSDSTATIRTVKLLSWEEIHCPKTGSIPPLIIRHNDVVGDRRLQYRRDGFMFYDISTDHLHFTISCRAVEILPNAPSEEFFTNHAVRVFLESPPVPDIKNGPFYKYLGDCYIMRTEKYLPKVDWAMAPKDLKDLFVSRFIKVNNKVDNYRTGNDFTPEYVHGLFNRGYIFPLVLLRQARQTGSDLSVELASHLLKESSDATSTPCFCLASPTHLGWTSGLGRRVSSSSIMSFLLSPFVEVFRYTLQPIAPFTWFGLGISTLDIVATVRLCLILRQIRESLYIKHVSTKGVTGVEQKSFVKSLTATLTVVYGGEAVIAPLLGFPPSFMASGVGPGLYAAIQALIDALPAVPDITAELELPLSIVDGFTRAYLLCNLIPPAVTTHASPSIATSPWTLLVSSLVIANAGFFFVNMFSLLAPTPFALTTPPELQSYGWTTADLWCAPVTTGLYALLTHAQPFWADIHSLLVELLGGTPGAKGVAALDPETARAVCAVVLSGLFLGRTMKNFGLWKPFDNAHTIKVEARKEEKAKKIQ</sequence>
<dbReference type="EMBL" id="JAACJP010000002">
    <property type="protein sequence ID" value="KAF5386690.1"/>
    <property type="molecule type" value="Genomic_DNA"/>
</dbReference>
<feature type="transmembrane region" description="Helical" evidence="1">
    <location>
        <begin position="331"/>
        <end position="353"/>
    </location>
</feature>
<reference evidence="2 3" key="1">
    <citation type="journal article" date="2020" name="ISME J.">
        <title>Uncovering the hidden diversity of litter-decomposition mechanisms in mushroom-forming fungi.</title>
        <authorList>
            <person name="Floudas D."/>
            <person name="Bentzer J."/>
            <person name="Ahren D."/>
            <person name="Johansson T."/>
            <person name="Persson P."/>
            <person name="Tunlid A."/>
        </authorList>
    </citation>
    <scope>NUCLEOTIDE SEQUENCE [LARGE SCALE GENOMIC DNA]</scope>
    <source>
        <strain evidence="2 3">CBS 661.87</strain>
    </source>
</reference>
<accession>A0A8H5M9W3</accession>
<proteinExistence type="predicted"/>
<protein>
    <submittedName>
        <fullName evidence="2">Uncharacterized protein</fullName>
    </submittedName>
</protein>
<evidence type="ECO:0000256" key="1">
    <source>
        <dbReference type="SAM" id="Phobius"/>
    </source>
</evidence>
<dbReference type="Proteomes" id="UP000565441">
    <property type="component" value="Unassembled WGS sequence"/>
</dbReference>
<keyword evidence="1" id="KW-1133">Transmembrane helix</keyword>